<dbReference type="Pfam" id="PF25183">
    <property type="entry name" value="OMP_b-brl_4"/>
    <property type="match status" value="1"/>
</dbReference>
<organism evidence="5 6">
    <name type="scientific">Alloacidobacterium dinghuense</name>
    <dbReference type="NCBI Taxonomy" id="2763107"/>
    <lineage>
        <taxon>Bacteria</taxon>
        <taxon>Pseudomonadati</taxon>
        <taxon>Acidobacteriota</taxon>
        <taxon>Terriglobia</taxon>
        <taxon>Terriglobales</taxon>
        <taxon>Acidobacteriaceae</taxon>
        <taxon>Alloacidobacterium</taxon>
    </lineage>
</organism>
<dbReference type="Pfam" id="PF13620">
    <property type="entry name" value="CarboxypepD_reg"/>
    <property type="match status" value="1"/>
</dbReference>
<dbReference type="Proteomes" id="UP000515312">
    <property type="component" value="Chromosome"/>
</dbReference>
<feature type="domain" description="TonB-dependent transporter Oar-like beta-barrel" evidence="4">
    <location>
        <begin position="264"/>
        <end position="1265"/>
    </location>
</feature>
<dbReference type="Gene3D" id="2.60.40.1120">
    <property type="entry name" value="Carboxypeptidase-like, regulatory domain"/>
    <property type="match status" value="1"/>
</dbReference>
<reference evidence="5 6" key="1">
    <citation type="submission" date="2020-08" db="EMBL/GenBank/DDBJ databases">
        <title>Edaphobacter telluris sp. nov. and Acidobacterium dinghuensis sp. nov., two acidobacteria isolated from forest soil.</title>
        <authorList>
            <person name="Fu J."/>
            <person name="Qiu L."/>
        </authorList>
    </citation>
    <scope>NUCLEOTIDE SEQUENCE [LARGE SCALE GENOMIC DNA]</scope>
    <source>
        <strain evidence="5">4Y35</strain>
    </source>
</reference>
<keyword evidence="6" id="KW-1185">Reference proteome</keyword>
<evidence type="ECO:0000256" key="2">
    <source>
        <dbReference type="ARBA" id="ARBA00023136"/>
    </source>
</evidence>
<dbReference type="SUPFAM" id="SSF49464">
    <property type="entry name" value="Carboxypeptidase regulatory domain-like"/>
    <property type="match status" value="1"/>
</dbReference>
<sequence length="1272" mass="137288">MRSTAWRVTKSVQEAGKALNTYWLLAPLITCLLLLDSPPCSHAQVLSGITGTITDATGNFIDGANVTAINTATGVTSHTVTTSSGTYLITDLIPGVYSVRIEMPGFQTHIVTGVIIEPGGRKITVDGALKIGRAEEVVEVTAPLITLETEMPELGTTIEHAFIEELPIEMGQNQISTNRGRRIDSFIFLTPGVTGGEFSHRINGGVDFANEVTFNGLPLVKDETPGFQEIINPPYEMVDEARVISSVFSPQYGLGQGVAAFQFASGTNELHGSAFEVMRNSSFDAPGAYPNLDANGNKITPADHEHNFGFSLGGPVFIPRVYNGKNKTFFHIDFEWYRLNQGTTQLGTVPTDAMRNGDFSNDFFFNTLPTGQVVPQQIQIYVPQAWANNPSLIPPGCSLAAHGYVPGQQFPGNKIDPSCFSPISQQILALIPHSNNPRTPNPNQNNIFTGVSSFPTREFEPGFSIDHNLTEAQKIHGSYWRAPYTSYIPGFSFPADNPLTQLAILTTYGMGIILNYSNAIRSNLVTTVGAFFEKDDNDLPPAPATIQADAFPSIVANGSQTPQFTFNANNSAPKALTTFGNVSFALQHGKGLSVANNWIYTQGRHTWNFGAEFRHSTQHVFGQNCVCNGTLSFNSNTTSNNDPNISDLLNINTTGSAFASFLLGNVDSVLRSNAALGKLRNFAVSPYVLDNIKLSPHLTVDAGLRWDILIPFTSVGSGPAAQVNFFDPNEPNPGAIGTVTGQPLRGAISLLGTCSNCAGYDRANIHWDNFGPRLGLAYQLSQKTVLLSGYAVSFLIGGAYDYGDTKVGDDLTGLLAGSLPSSYTTSGYPGPGAGQWDTSSSFPLPFPPPIPFSPTLCNGLSTNQCVNFFSRDPGKYPYSESWNAGIQRELPWNLLLSVSYVGNRGVHLPSGLQPWNQLNPDLLNLCANDGGASNCVLGDSWTCTTQTLDSNGNPAFPCPAPVPAQTVLQRLGYGKDSNRFNSVYQNFSNDYGQSVPLLNALVPYPQYRGAIHNSFETQGRSSYNALQAQVQKRFADGLGFLVNYTLSHSMTTSGFGFGAFAVQALNKYNLASEYTIAGYDQTHFVNISGVYELPVGPGKKLLSDGGFIKKNLAGGWQVSGILQYQSGSPLGVSASGNPLNNGFNRANAVPGIEPVISWKNVDKTDTSGNPLPVLNPKAFSDPGPWVPGNAPRLLESLRLPPTYNENIALAKKFFLGDRIQAELRMEFFNILNRVIRSCMPDTNISDGGFGLAPQQCQSNLPRQGQAYFRISF</sequence>
<evidence type="ECO:0000256" key="3">
    <source>
        <dbReference type="ARBA" id="ARBA00023237"/>
    </source>
</evidence>
<name>A0A7G8BGN8_9BACT</name>
<keyword evidence="3" id="KW-0998">Cell outer membrane</keyword>
<keyword evidence="2" id="KW-0472">Membrane</keyword>
<dbReference type="InterPro" id="IPR057601">
    <property type="entry name" value="Oar-like_b-barrel"/>
</dbReference>
<evidence type="ECO:0000313" key="5">
    <source>
        <dbReference type="EMBL" id="QNI31708.1"/>
    </source>
</evidence>
<dbReference type="Gene3D" id="2.40.170.20">
    <property type="entry name" value="TonB-dependent receptor, beta-barrel domain"/>
    <property type="match status" value="1"/>
</dbReference>
<comment type="subcellular location">
    <subcellularLocation>
        <location evidence="1">Cell outer membrane</location>
    </subcellularLocation>
</comment>
<dbReference type="InterPro" id="IPR008969">
    <property type="entry name" value="CarboxyPept-like_regulatory"/>
</dbReference>
<dbReference type="RefSeq" id="WP_186742579.1">
    <property type="nucleotide sequence ID" value="NZ_CP060394.1"/>
</dbReference>
<protein>
    <submittedName>
        <fullName evidence="5">TonB-dependent receptor</fullName>
    </submittedName>
</protein>
<gene>
    <name evidence="5" type="ORF">H7849_22065</name>
</gene>
<dbReference type="SUPFAM" id="SSF56935">
    <property type="entry name" value="Porins"/>
    <property type="match status" value="1"/>
</dbReference>
<proteinExistence type="predicted"/>
<dbReference type="AlphaFoldDB" id="A0A7G8BGN8"/>
<dbReference type="KEGG" id="adin:H7849_22065"/>
<dbReference type="EMBL" id="CP060394">
    <property type="protein sequence ID" value="QNI31708.1"/>
    <property type="molecule type" value="Genomic_DNA"/>
</dbReference>
<evidence type="ECO:0000259" key="4">
    <source>
        <dbReference type="Pfam" id="PF25183"/>
    </source>
</evidence>
<dbReference type="GO" id="GO:0009279">
    <property type="term" value="C:cell outer membrane"/>
    <property type="evidence" value="ECO:0007669"/>
    <property type="project" value="UniProtKB-SubCell"/>
</dbReference>
<evidence type="ECO:0000313" key="6">
    <source>
        <dbReference type="Proteomes" id="UP000515312"/>
    </source>
</evidence>
<keyword evidence="5" id="KW-0675">Receptor</keyword>
<evidence type="ECO:0000256" key="1">
    <source>
        <dbReference type="ARBA" id="ARBA00004442"/>
    </source>
</evidence>
<accession>A0A7G8BGN8</accession>
<dbReference type="InterPro" id="IPR036942">
    <property type="entry name" value="Beta-barrel_TonB_sf"/>
</dbReference>